<dbReference type="Proteomes" id="UP001595904">
    <property type="component" value="Unassembled WGS sequence"/>
</dbReference>
<feature type="signal peptide" evidence="1">
    <location>
        <begin position="1"/>
        <end position="29"/>
    </location>
</feature>
<accession>A0ABV8SXQ8</accession>
<evidence type="ECO:0000313" key="3">
    <source>
        <dbReference type="Proteomes" id="UP001595904"/>
    </source>
</evidence>
<keyword evidence="3" id="KW-1185">Reference proteome</keyword>
<protein>
    <submittedName>
        <fullName evidence="2">Uncharacterized protein</fullName>
    </submittedName>
</protein>
<reference evidence="3" key="1">
    <citation type="journal article" date="2019" name="Int. J. Syst. Evol. Microbiol.">
        <title>The Global Catalogue of Microorganisms (GCM) 10K type strain sequencing project: providing services to taxonomists for standard genome sequencing and annotation.</title>
        <authorList>
            <consortium name="The Broad Institute Genomics Platform"/>
            <consortium name="The Broad Institute Genome Sequencing Center for Infectious Disease"/>
            <person name="Wu L."/>
            <person name="Ma J."/>
        </authorList>
    </citation>
    <scope>NUCLEOTIDE SEQUENCE [LARGE SCALE GENOMIC DNA]</scope>
    <source>
        <strain evidence="3">CGMCC 1.10759</strain>
    </source>
</reference>
<evidence type="ECO:0000256" key="1">
    <source>
        <dbReference type="SAM" id="SignalP"/>
    </source>
</evidence>
<organism evidence="2 3">
    <name type="scientific">Steroidobacter flavus</name>
    <dbReference type="NCBI Taxonomy" id="1842136"/>
    <lineage>
        <taxon>Bacteria</taxon>
        <taxon>Pseudomonadati</taxon>
        <taxon>Pseudomonadota</taxon>
        <taxon>Gammaproteobacteria</taxon>
        <taxon>Steroidobacterales</taxon>
        <taxon>Steroidobacteraceae</taxon>
        <taxon>Steroidobacter</taxon>
    </lineage>
</organism>
<evidence type="ECO:0000313" key="2">
    <source>
        <dbReference type="EMBL" id="MFC4312277.1"/>
    </source>
</evidence>
<dbReference type="RefSeq" id="WP_380601519.1">
    <property type="nucleotide sequence ID" value="NZ_JBHSDU010000014.1"/>
</dbReference>
<name>A0ABV8SXQ8_9GAMM</name>
<sequence>MIRTHRKSEKTLSRVTAVVLALTALTPLAAVAHKDSDPVDLAKDIDKGPVWRTWTARVAEDKMDDYLNYLTKVYKHNLAAWKAAGLITDYKILIIEPRGADDPNILMMYQYRNMAALDAPEELWTQASKQALDKIQDPEVRKLIGADYDEWRTYTGWAPTAREVKL</sequence>
<comment type="caution">
    <text evidence="2">The sequence shown here is derived from an EMBL/GenBank/DDBJ whole genome shotgun (WGS) entry which is preliminary data.</text>
</comment>
<gene>
    <name evidence="2" type="ORF">ACFPN2_24560</name>
</gene>
<keyword evidence="1" id="KW-0732">Signal</keyword>
<feature type="chain" id="PRO_5046949622" evidence="1">
    <location>
        <begin position="30"/>
        <end position="166"/>
    </location>
</feature>
<proteinExistence type="predicted"/>
<dbReference type="EMBL" id="JBHSDU010000014">
    <property type="protein sequence ID" value="MFC4312277.1"/>
    <property type="molecule type" value="Genomic_DNA"/>
</dbReference>